<dbReference type="Proteomes" id="UP001642720">
    <property type="component" value="Unassembled WGS sequence"/>
</dbReference>
<dbReference type="Gene3D" id="1.25.40.10">
    <property type="entry name" value="Tetratricopeptide repeat domain"/>
    <property type="match status" value="2"/>
</dbReference>
<dbReference type="GeneID" id="300581288"/>
<protein>
    <recommendedName>
        <fullName evidence="5">Pentatricopeptide repeat protein</fullName>
    </recommendedName>
</protein>
<dbReference type="PANTHER" id="PTHR47447:SF17">
    <property type="entry name" value="OS12G0638900 PROTEIN"/>
    <property type="match status" value="1"/>
</dbReference>
<dbReference type="PANTHER" id="PTHR47447">
    <property type="entry name" value="OS03G0856100 PROTEIN"/>
    <property type="match status" value="1"/>
</dbReference>
<evidence type="ECO:0008006" key="5">
    <source>
        <dbReference type="Google" id="ProtNLM"/>
    </source>
</evidence>
<evidence type="ECO:0000313" key="4">
    <source>
        <dbReference type="Proteomes" id="UP001642720"/>
    </source>
</evidence>
<organism evidence="3 4">
    <name type="scientific">Trichoderma ghanense</name>
    <dbReference type="NCBI Taxonomy" id="65468"/>
    <lineage>
        <taxon>Eukaryota</taxon>
        <taxon>Fungi</taxon>
        <taxon>Dikarya</taxon>
        <taxon>Ascomycota</taxon>
        <taxon>Pezizomycotina</taxon>
        <taxon>Sordariomycetes</taxon>
        <taxon>Hypocreomycetidae</taxon>
        <taxon>Hypocreales</taxon>
        <taxon>Hypocreaceae</taxon>
        <taxon>Trichoderma</taxon>
    </lineage>
</organism>
<evidence type="ECO:0000313" key="3">
    <source>
        <dbReference type="EMBL" id="TFA98497.1"/>
    </source>
</evidence>
<name>A0ABY2GUA2_9HYPO</name>
<feature type="region of interest" description="Disordered" evidence="2">
    <location>
        <begin position="81"/>
        <end position="122"/>
    </location>
</feature>
<keyword evidence="1" id="KW-0677">Repeat</keyword>
<dbReference type="InterPro" id="IPR011990">
    <property type="entry name" value="TPR-like_helical_dom_sf"/>
</dbReference>
<evidence type="ECO:0000256" key="1">
    <source>
        <dbReference type="ARBA" id="ARBA00022737"/>
    </source>
</evidence>
<dbReference type="EMBL" id="PPTA01000019">
    <property type="protein sequence ID" value="TFA98497.1"/>
    <property type="molecule type" value="Genomic_DNA"/>
</dbReference>
<feature type="region of interest" description="Disordered" evidence="2">
    <location>
        <begin position="614"/>
        <end position="637"/>
    </location>
</feature>
<sequence length="894" mass="100852">MNNTPESTQNTSPAQPTRRRSSGLMPAFASLHECRQNANDVVRRQSMSDQQFKPGPLGQLFHKCRNDIICRSCLAARAKQPAQAWRPASYSTQASQTASKARLRSQPRSQPRPDPEIARQPSKEELARYLEGLKSLQASDKAKTNADDFSVRFFEQGDRNRKELSSEEAFGESLGGIDAAELRNNLFNLRSKLRSQDDRDAFREVLSQIGDGWGKVNSAEDVEKIIANMEEYARSIDVELKEASADLPKGVLEQLIGDVPDLSLEGDSSSDQPQDSIPQVRIDLDDKANRRRKLSRFNSIISRFVLAEKASGMKAKGVQSLYKAYHATRRALAQNWSDVPPAVWDVLWRAFSSERDDVNEMSRIALLARDMSTAGVTLRPAQQVLAIEAVFVDGWESKAIENWKRCISTLGADNSEAFQEFWELGARMYCRVGDLEQAERAMNKLLSRNMSPRILIPLIRTSCEQGTEEGRQKAWATYRQMRELLGKDMTLTDYDQVISYFLTAHYMENALYAFVDMMSDGRIDLARQSFLPSVVANKFFLGKWLKRLIGAGDLDGAFSVVKFMREKGVEAAPIHLNGLIGAWQRSGGADDLEKADALGWELIESRLKFVASRKSSSEKSPDDGSTPSPQSNRVDSARATPETFWLLAENYRQRGLHGRLEELWNAFRAAELSPDAFMMNQILESLIQEGQPQEAVALYHSLVDSNKVVPDPYTFSALWKTLGVNRYQIRDPETQATETEAARAMFKETIKHRQVFQPDGIDGQLARKMLHTFRRLRDNAGLLVAVTALKEIFKFLPPETLVMEMVMGTTKLAWDTPSQRRRLTVAKTKIDRELLAWANFDPKKLEGEGRRGEALYALLQKTFWPAEGSEGEKRRVFVEVARQMGVCELLGPKK</sequence>
<dbReference type="RefSeq" id="XP_073554699.1">
    <property type="nucleotide sequence ID" value="XM_073706838.1"/>
</dbReference>
<feature type="compositionally biased region" description="Basic and acidic residues" evidence="2">
    <location>
        <begin position="111"/>
        <end position="122"/>
    </location>
</feature>
<keyword evidence="4" id="KW-1185">Reference proteome</keyword>
<evidence type="ECO:0000256" key="2">
    <source>
        <dbReference type="SAM" id="MobiDB-lite"/>
    </source>
</evidence>
<proteinExistence type="predicted"/>
<feature type="compositionally biased region" description="Low complexity" evidence="2">
    <location>
        <begin position="88"/>
        <end position="109"/>
    </location>
</feature>
<feature type="compositionally biased region" description="Polar residues" evidence="2">
    <location>
        <begin position="1"/>
        <end position="15"/>
    </location>
</feature>
<accession>A0ABY2GUA2</accession>
<comment type="caution">
    <text evidence="3">The sequence shown here is derived from an EMBL/GenBank/DDBJ whole genome shotgun (WGS) entry which is preliminary data.</text>
</comment>
<feature type="compositionally biased region" description="Polar residues" evidence="2">
    <location>
        <begin position="623"/>
        <end position="634"/>
    </location>
</feature>
<feature type="region of interest" description="Disordered" evidence="2">
    <location>
        <begin position="1"/>
        <end position="22"/>
    </location>
</feature>
<reference evidence="3 4" key="1">
    <citation type="submission" date="2018-01" db="EMBL/GenBank/DDBJ databases">
        <title>Genome characterization of the sugarcane-associated fungus Trichoderma ghanense CCMA-1212 and their application in lignocelulose bioconversion.</title>
        <authorList>
            <person name="Steindorff A.S."/>
            <person name="Mendes T.D."/>
            <person name="Vilela E.S.D."/>
            <person name="Rodrigues D.S."/>
            <person name="Formighieri E.F."/>
            <person name="Melo I.S."/>
            <person name="Favaro L.C.L."/>
        </authorList>
    </citation>
    <scope>NUCLEOTIDE SEQUENCE [LARGE SCALE GENOMIC DNA]</scope>
    <source>
        <strain evidence="3 4">CCMA-1212</strain>
    </source>
</reference>
<gene>
    <name evidence="3" type="ORF">CCMA1212_009768</name>
</gene>